<keyword evidence="4" id="KW-0804">Transcription</keyword>
<dbReference type="GO" id="GO:0003700">
    <property type="term" value="F:DNA-binding transcription factor activity"/>
    <property type="evidence" value="ECO:0007669"/>
    <property type="project" value="InterPro"/>
</dbReference>
<proteinExistence type="inferred from homology"/>
<dbReference type="InterPro" id="IPR036388">
    <property type="entry name" value="WH-like_DNA-bd_sf"/>
</dbReference>
<dbReference type="PROSITE" id="PS50931">
    <property type="entry name" value="HTH_LYSR"/>
    <property type="match status" value="1"/>
</dbReference>
<sequence>MATIDQLKILIAIAESRSLSQAAEKVSKTQPALTTAVKQLESVLSVQLFDREGYRLSLTNQGNILYQKAKKVIESHQELIQTAKSYSEGNEERISLAIEASFELDTILSKLEPLQQRHKSTQIVIKQEYLSGPVEQIHKGEVDLAITPIQAEFKKNGELEFLHVSKGALINVAASKLVNKFESLTSVKQLIDTYQVVVQDSGSMTTGVNVGVQSAQRYWYVNNFATKLSLIQSGMGWGRLPEHFVKDLLKSGELVEIELNDYASRIEFDYKLIKRNDKLLGPVATELWNSFKKT</sequence>
<dbReference type="Gene3D" id="1.10.10.10">
    <property type="entry name" value="Winged helix-like DNA-binding domain superfamily/Winged helix DNA-binding domain"/>
    <property type="match status" value="1"/>
</dbReference>
<dbReference type="AlphaFoldDB" id="A0A4R6M6K8"/>
<evidence type="ECO:0000256" key="3">
    <source>
        <dbReference type="ARBA" id="ARBA00023125"/>
    </source>
</evidence>
<keyword evidence="2" id="KW-0805">Transcription regulation</keyword>
<accession>A0A4R6M6K8</accession>
<dbReference type="OrthoDB" id="9786526at2"/>
<comment type="caution">
    <text evidence="6">The sequence shown here is derived from an EMBL/GenBank/DDBJ whole genome shotgun (WGS) entry which is preliminary data.</text>
</comment>
<organism evidence="6 7">
    <name type="scientific">Marinomonas balearica</name>
    <dbReference type="NCBI Taxonomy" id="491947"/>
    <lineage>
        <taxon>Bacteria</taxon>
        <taxon>Pseudomonadati</taxon>
        <taxon>Pseudomonadota</taxon>
        <taxon>Gammaproteobacteria</taxon>
        <taxon>Oceanospirillales</taxon>
        <taxon>Oceanospirillaceae</taxon>
        <taxon>Marinomonas</taxon>
    </lineage>
</organism>
<reference evidence="6 7" key="1">
    <citation type="submission" date="2019-03" db="EMBL/GenBank/DDBJ databases">
        <title>Genomic Encyclopedia of Type Strains, Phase III (KMG-III): the genomes of soil and plant-associated and newly described type strains.</title>
        <authorList>
            <person name="Whitman W."/>
        </authorList>
    </citation>
    <scope>NUCLEOTIDE SEQUENCE [LARGE SCALE GENOMIC DNA]</scope>
    <source>
        <strain evidence="6 7">CECT 7378</strain>
    </source>
</reference>
<evidence type="ECO:0000256" key="2">
    <source>
        <dbReference type="ARBA" id="ARBA00023015"/>
    </source>
</evidence>
<dbReference type="InterPro" id="IPR000847">
    <property type="entry name" value="LysR_HTH_N"/>
</dbReference>
<evidence type="ECO:0000313" key="7">
    <source>
        <dbReference type="Proteomes" id="UP000294656"/>
    </source>
</evidence>
<dbReference type="SUPFAM" id="SSF53850">
    <property type="entry name" value="Periplasmic binding protein-like II"/>
    <property type="match status" value="1"/>
</dbReference>
<dbReference type="PANTHER" id="PTHR30126">
    <property type="entry name" value="HTH-TYPE TRANSCRIPTIONAL REGULATOR"/>
    <property type="match status" value="1"/>
</dbReference>
<keyword evidence="7" id="KW-1185">Reference proteome</keyword>
<dbReference type="PRINTS" id="PR00039">
    <property type="entry name" value="HTHLYSR"/>
</dbReference>
<comment type="similarity">
    <text evidence="1">Belongs to the LysR transcriptional regulatory family.</text>
</comment>
<dbReference type="Proteomes" id="UP000294656">
    <property type="component" value="Unassembled WGS sequence"/>
</dbReference>
<dbReference type="FunFam" id="1.10.10.10:FF:000001">
    <property type="entry name" value="LysR family transcriptional regulator"/>
    <property type="match status" value="1"/>
</dbReference>
<protein>
    <submittedName>
        <fullName evidence="6">LysR family transcriptional regulator</fullName>
    </submittedName>
</protein>
<dbReference type="Gene3D" id="3.40.190.290">
    <property type="match status" value="1"/>
</dbReference>
<evidence type="ECO:0000256" key="4">
    <source>
        <dbReference type="ARBA" id="ARBA00023163"/>
    </source>
</evidence>
<evidence type="ECO:0000256" key="1">
    <source>
        <dbReference type="ARBA" id="ARBA00009437"/>
    </source>
</evidence>
<name>A0A4R6M6K8_9GAMM</name>
<dbReference type="Pfam" id="PF03466">
    <property type="entry name" value="LysR_substrate"/>
    <property type="match status" value="1"/>
</dbReference>
<dbReference type="RefSeq" id="WP_133504244.1">
    <property type="nucleotide sequence ID" value="NZ_SNXC01000013.1"/>
</dbReference>
<evidence type="ECO:0000313" key="6">
    <source>
        <dbReference type="EMBL" id="TDO96736.1"/>
    </source>
</evidence>
<evidence type="ECO:0000259" key="5">
    <source>
        <dbReference type="PROSITE" id="PS50931"/>
    </source>
</evidence>
<dbReference type="InterPro" id="IPR005119">
    <property type="entry name" value="LysR_subst-bd"/>
</dbReference>
<feature type="domain" description="HTH lysR-type" evidence="5">
    <location>
        <begin position="1"/>
        <end position="59"/>
    </location>
</feature>
<dbReference type="GO" id="GO:0000976">
    <property type="term" value="F:transcription cis-regulatory region binding"/>
    <property type="evidence" value="ECO:0007669"/>
    <property type="project" value="TreeGrafter"/>
</dbReference>
<dbReference type="Pfam" id="PF00126">
    <property type="entry name" value="HTH_1"/>
    <property type="match status" value="1"/>
</dbReference>
<dbReference type="InterPro" id="IPR036390">
    <property type="entry name" value="WH_DNA-bd_sf"/>
</dbReference>
<keyword evidence="3" id="KW-0238">DNA-binding</keyword>
<gene>
    <name evidence="6" type="ORF">DFP79_2504</name>
</gene>
<dbReference type="SUPFAM" id="SSF46785">
    <property type="entry name" value="Winged helix' DNA-binding domain"/>
    <property type="match status" value="1"/>
</dbReference>
<dbReference type="EMBL" id="SNXC01000013">
    <property type="protein sequence ID" value="TDO96736.1"/>
    <property type="molecule type" value="Genomic_DNA"/>
</dbReference>
<dbReference type="PANTHER" id="PTHR30126:SF22">
    <property type="entry name" value="HTH-TYPE TRANSCRIPTIONAL REGULATOR YHAJ-RELATED"/>
    <property type="match status" value="1"/>
</dbReference>